<feature type="domain" description="DUF559" evidence="1">
    <location>
        <begin position="192"/>
        <end position="268"/>
    </location>
</feature>
<reference evidence="2" key="1">
    <citation type="submission" date="2024-06" db="EMBL/GenBank/DDBJ databases">
        <title>Draft genome sequence of Microbacterium sp. strain A8/3-1, isolated from Oxytropis tragacanthoides Fisch. ex DC. Root nodules in the Altai region of Russia.</title>
        <authorList>
            <person name="Sazanova A."/>
            <person name="Guro P."/>
            <person name="Kuznetsova I."/>
            <person name="Belimov A."/>
            <person name="Safronova V."/>
        </authorList>
    </citation>
    <scope>NUCLEOTIDE SEQUENCE</scope>
    <source>
        <strain evidence="2">A8/3-1</strain>
    </source>
</reference>
<dbReference type="AlphaFoldDB" id="A0AAU7VYR0"/>
<dbReference type="RefSeq" id="WP_350352547.1">
    <property type="nucleotide sequence ID" value="NZ_CP158357.1"/>
</dbReference>
<sequence>MEKPSVEKWVRQRGGVAHTSHLRMAGFTAHAVHSAVESGRLRRVRRSWLVTVDCDSRRVRAASVGGRVTCASAADLMGFWHVETDAVHIALPHSASRFDATGIQVHRGRGPVPVHPRAADEPVLNVLFHVARCLPTPDALAVWESAVRRDAVELDELERVDWRSSAAARIASLVGSRSDSGPETVFVERMRAIGIGVRQQVWVDGHPLDALIGDRLGVQIDGYSHHSAARDRRRDLRADARLVLRGYTILRFDYHQVMHDHTYIEHTVRTAMAQGLHQIRSRR</sequence>
<accession>A0AAU7VYR0</accession>
<evidence type="ECO:0000313" key="2">
    <source>
        <dbReference type="EMBL" id="XBX79546.1"/>
    </source>
</evidence>
<gene>
    <name evidence="2" type="ORF">ABS642_05545</name>
</gene>
<name>A0AAU7VYR0_9MICO</name>
<evidence type="ECO:0000259" key="1">
    <source>
        <dbReference type="Pfam" id="PF04480"/>
    </source>
</evidence>
<dbReference type="InterPro" id="IPR011335">
    <property type="entry name" value="Restrct_endonuc-II-like"/>
</dbReference>
<dbReference type="Pfam" id="PF04480">
    <property type="entry name" value="DUF559"/>
    <property type="match status" value="1"/>
</dbReference>
<dbReference type="SUPFAM" id="SSF52980">
    <property type="entry name" value="Restriction endonuclease-like"/>
    <property type="match status" value="1"/>
</dbReference>
<dbReference type="EMBL" id="CP158357">
    <property type="protein sequence ID" value="XBX79546.1"/>
    <property type="molecule type" value="Genomic_DNA"/>
</dbReference>
<dbReference type="Gene3D" id="3.40.960.10">
    <property type="entry name" value="VSR Endonuclease"/>
    <property type="match status" value="1"/>
</dbReference>
<dbReference type="InterPro" id="IPR007569">
    <property type="entry name" value="DUF559"/>
</dbReference>
<protein>
    <submittedName>
        <fullName evidence="2">DUF559 domain-containing protein</fullName>
    </submittedName>
</protein>
<proteinExistence type="predicted"/>
<organism evidence="2">
    <name type="scientific">Microbacterium sp. A8/3-1</name>
    <dbReference type="NCBI Taxonomy" id="3160749"/>
    <lineage>
        <taxon>Bacteria</taxon>
        <taxon>Bacillati</taxon>
        <taxon>Actinomycetota</taxon>
        <taxon>Actinomycetes</taxon>
        <taxon>Micrococcales</taxon>
        <taxon>Microbacteriaceae</taxon>
        <taxon>Microbacterium</taxon>
    </lineage>
</organism>